<comment type="similarity">
    <text evidence="2">Belongs to the glycosyl hydrolase 3 family.</text>
</comment>
<evidence type="ECO:0000313" key="7">
    <source>
        <dbReference type="EMBL" id="BCD99469.1"/>
    </source>
</evidence>
<dbReference type="InterPro" id="IPR001764">
    <property type="entry name" value="Glyco_hydro_3_N"/>
</dbReference>
<evidence type="ECO:0000259" key="6">
    <source>
        <dbReference type="Pfam" id="PF00933"/>
    </source>
</evidence>
<dbReference type="Proteomes" id="UP001320119">
    <property type="component" value="Chromosome"/>
</dbReference>
<dbReference type="Gene3D" id="3.20.20.300">
    <property type="entry name" value="Glycoside hydrolase, family 3, N-terminal domain"/>
    <property type="match status" value="1"/>
</dbReference>
<dbReference type="PANTHER" id="PTHR30480">
    <property type="entry name" value="BETA-HEXOSAMINIDASE-RELATED"/>
    <property type="match status" value="1"/>
</dbReference>
<protein>
    <recommendedName>
        <fullName evidence="3">beta-N-acetylhexosaminidase</fullName>
        <ecNumber evidence="3">3.2.1.52</ecNumber>
    </recommendedName>
</protein>
<dbReference type="Pfam" id="PF00933">
    <property type="entry name" value="Glyco_hydro_3"/>
    <property type="match status" value="1"/>
</dbReference>
<dbReference type="GO" id="GO:0009254">
    <property type="term" value="P:peptidoglycan turnover"/>
    <property type="evidence" value="ECO:0007669"/>
    <property type="project" value="TreeGrafter"/>
</dbReference>
<dbReference type="SUPFAM" id="SSF51445">
    <property type="entry name" value="(Trans)glycosidases"/>
    <property type="match status" value="1"/>
</dbReference>
<evidence type="ECO:0000256" key="3">
    <source>
        <dbReference type="ARBA" id="ARBA00012663"/>
    </source>
</evidence>
<dbReference type="AlphaFoldDB" id="A0AAN2BLV0"/>
<dbReference type="NCBIfam" id="NF003740">
    <property type="entry name" value="PRK05337.1"/>
    <property type="match status" value="1"/>
</dbReference>
<evidence type="ECO:0000313" key="8">
    <source>
        <dbReference type="Proteomes" id="UP001320119"/>
    </source>
</evidence>
<dbReference type="InterPro" id="IPR050226">
    <property type="entry name" value="NagZ_Beta-hexosaminidase"/>
</dbReference>
<feature type="domain" description="Glycoside hydrolase family 3 N-terminal" evidence="6">
    <location>
        <begin position="14"/>
        <end position="282"/>
    </location>
</feature>
<accession>A0AAN2BLV0</accession>
<dbReference type="InterPro" id="IPR017853">
    <property type="entry name" value="GH"/>
</dbReference>
<dbReference type="InterPro" id="IPR036962">
    <property type="entry name" value="Glyco_hydro_3_N_sf"/>
</dbReference>
<name>A0AAN2BLV0_9GAMM</name>
<proteinExistence type="inferred from homology"/>
<evidence type="ECO:0000256" key="2">
    <source>
        <dbReference type="ARBA" id="ARBA00005336"/>
    </source>
</evidence>
<organism evidence="7 8">
    <name type="scientific">Marinagarivorans cellulosilyticus</name>
    <dbReference type="NCBI Taxonomy" id="2721545"/>
    <lineage>
        <taxon>Bacteria</taxon>
        <taxon>Pseudomonadati</taxon>
        <taxon>Pseudomonadota</taxon>
        <taxon>Gammaproteobacteria</taxon>
        <taxon>Cellvibrionales</taxon>
        <taxon>Cellvibrionaceae</taxon>
        <taxon>Marinagarivorans</taxon>
    </lineage>
</organism>
<dbReference type="EMBL" id="AP023086">
    <property type="protein sequence ID" value="BCD99469.1"/>
    <property type="molecule type" value="Genomic_DNA"/>
</dbReference>
<dbReference type="GO" id="GO:0004563">
    <property type="term" value="F:beta-N-acetylhexosaminidase activity"/>
    <property type="evidence" value="ECO:0007669"/>
    <property type="project" value="UniProtKB-EC"/>
</dbReference>
<dbReference type="KEGG" id="marq:MARGE09_P3671"/>
<dbReference type="GO" id="GO:0005975">
    <property type="term" value="P:carbohydrate metabolic process"/>
    <property type="evidence" value="ECO:0007669"/>
    <property type="project" value="InterPro"/>
</dbReference>
<dbReference type="RefSeq" id="WP_236984735.1">
    <property type="nucleotide sequence ID" value="NZ_AP023086.1"/>
</dbReference>
<evidence type="ECO:0000256" key="4">
    <source>
        <dbReference type="ARBA" id="ARBA00022801"/>
    </source>
</evidence>
<keyword evidence="8" id="KW-1185">Reference proteome</keyword>
<keyword evidence="5 7" id="KW-0326">Glycosidase</keyword>
<evidence type="ECO:0000256" key="5">
    <source>
        <dbReference type="ARBA" id="ARBA00023295"/>
    </source>
</evidence>
<reference evidence="7 8" key="1">
    <citation type="journal article" date="2022" name="IScience">
        <title>An ultrasensitive nanofiber-based assay for enzymatic hydrolysis and deep-sea microbial degradation of cellulose.</title>
        <authorList>
            <person name="Tsudome M."/>
            <person name="Tachioka M."/>
            <person name="Miyazaki M."/>
            <person name="Uchimura K."/>
            <person name="Tsuda M."/>
            <person name="Takaki Y."/>
            <person name="Deguchi S."/>
        </authorList>
    </citation>
    <scope>NUCLEOTIDE SEQUENCE [LARGE SCALE GENOMIC DNA]</scope>
    <source>
        <strain evidence="7 8">GE09</strain>
    </source>
</reference>
<sequence>MALGSVMLDVAGMTLTLEEREVLAHPQVGGVILFSRNYDNPLQLIELNKQIRECKNEILIAVDHEGGRVQRFRNGVTRIPSMHELAQSAPGLISASATLMAQELMALGLDFTFAPVLDRFNPQSNVIGDRAFSECPKEVAQHANHFIAGLAIAGMAAVGKHFPGHGGVVGDTHLEIAVDERDFDEIKATDLYPFIDLAPKLQGMMPAHVVFPCVSDSPVGFSADWLHGILRDALQFSGAIFSDDLSMEAAKVAGGPIERGIAAMDAGCSMVLLCNQPDDAIELIEGFESANIRAQEPLIRKLSAVKARAQQGFNWQTLQRSQQWLATHQALQEINERH</sequence>
<dbReference type="EC" id="3.2.1.52" evidence="3"/>
<gene>
    <name evidence="7" type="ORF">MARGE09_P3671</name>
</gene>
<keyword evidence="4 7" id="KW-0378">Hydrolase</keyword>
<dbReference type="PANTHER" id="PTHR30480:SF13">
    <property type="entry name" value="BETA-HEXOSAMINIDASE"/>
    <property type="match status" value="1"/>
</dbReference>
<evidence type="ECO:0000256" key="1">
    <source>
        <dbReference type="ARBA" id="ARBA00001231"/>
    </source>
</evidence>
<comment type="catalytic activity">
    <reaction evidence="1">
        <text>Hydrolysis of terminal non-reducing N-acetyl-D-hexosamine residues in N-acetyl-beta-D-hexosaminides.</text>
        <dbReference type="EC" id="3.2.1.52"/>
    </reaction>
</comment>